<evidence type="ECO:0000256" key="1">
    <source>
        <dbReference type="ARBA" id="ARBA00022723"/>
    </source>
</evidence>
<dbReference type="GO" id="GO:0046872">
    <property type="term" value="F:metal ion binding"/>
    <property type="evidence" value="ECO:0007669"/>
    <property type="project" value="UniProtKB-KW"/>
</dbReference>
<dbReference type="OrthoDB" id="267517at2759"/>
<dbReference type="InterPro" id="IPR004910">
    <property type="entry name" value="Yippee/Mis18/Cereblon"/>
</dbReference>
<dbReference type="Gene3D" id="2.170.150.20">
    <property type="entry name" value="Peptide methionine sulfoxide reductase"/>
    <property type="match status" value="1"/>
</dbReference>
<keyword evidence="2" id="KW-0862">Zinc</keyword>
<gene>
    <name evidence="6" type="ORF">WR25_00814</name>
</gene>
<feature type="coiled-coil region" evidence="3">
    <location>
        <begin position="53"/>
        <end position="80"/>
    </location>
</feature>
<evidence type="ECO:0000259" key="5">
    <source>
        <dbReference type="PROSITE" id="PS51788"/>
    </source>
</evidence>
<feature type="region of interest" description="Disordered" evidence="4">
    <location>
        <begin position="1"/>
        <end position="42"/>
    </location>
</feature>
<dbReference type="STRING" id="2018661.A0A2A2JV37"/>
<organism evidence="6 7">
    <name type="scientific">Diploscapter pachys</name>
    <dbReference type="NCBI Taxonomy" id="2018661"/>
    <lineage>
        <taxon>Eukaryota</taxon>
        <taxon>Metazoa</taxon>
        <taxon>Ecdysozoa</taxon>
        <taxon>Nematoda</taxon>
        <taxon>Chromadorea</taxon>
        <taxon>Rhabditida</taxon>
        <taxon>Rhabditina</taxon>
        <taxon>Rhabditomorpha</taxon>
        <taxon>Rhabditoidea</taxon>
        <taxon>Rhabditidae</taxon>
        <taxon>Diploscapter</taxon>
    </lineage>
</organism>
<dbReference type="PROSITE" id="PS51788">
    <property type="entry name" value="CULT"/>
    <property type="match status" value="1"/>
</dbReference>
<reference evidence="6 7" key="1">
    <citation type="journal article" date="2017" name="Curr. Biol.">
        <title>Genome architecture and evolution of a unichromosomal asexual nematode.</title>
        <authorList>
            <person name="Fradin H."/>
            <person name="Zegar C."/>
            <person name="Gutwein M."/>
            <person name="Lucas J."/>
            <person name="Kovtun M."/>
            <person name="Corcoran D."/>
            <person name="Baugh L.R."/>
            <person name="Kiontke K."/>
            <person name="Gunsalus K."/>
            <person name="Fitch D.H."/>
            <person name="Piano F."/>
        </authorList>
    </citation>
    <scope>NUCLEOTIDE SEQUENCE [LARGE SCALE GENOMIC DNA]</scope>
    <source>
        <strain evidence="6">PF1309</strain>
    </source>
</reference>
<dbReference type="AlphaFoldDB" id="A0A2A2JV37"/>
<accession>A0A2A2JV37</accession>
<evidence type="ECO:0000256" key="3">
    <source>
        <dbReference type="SAM" id="Coils"/>
    </source>
</evidence>
<proteinExistence type="predicted"/>
<keyword evidence="1" id="KW-0479">Metal-binding</keyword>
<dbReference type="InterPro" id="IPR034750">
    <property type="entry name" value="CULT"/>
</dbReference>
<name>A0A2A2JV37_9BILA</name>
<sequence>MADNEALEESSSDSDNEMDIEVIDLREQEGEGMENEEEEEQRQNRVFDVIRRMAGLRRHLNRIQADYRRLIDDEEEMDQNENRGARQPFDTRARMSNNYLFNELYTETRLCDELEENSIHELLYIIMPHIVYPGFSTPFITEEGRLMRVLEHSISQSGNPYVVLLPYVHYTDFDVHHSDFEVPPCDMAFDEDNQPFATVAKVQKFRLEPESLKLEFDVKYRCIVQGLVHGSSSGCKAKVKICPEISLLPIEKAVCGGSSAKLSSNKQKRICRELVNYPECAIKCNTEENCSKLANLTYVFVNQEDIQKHLKLGVSHFSYWLGSTLPIESRTQYVLLKEDVADWRIFRLLSIVKNLASVVCVHCGSELCQLNHLINMNPEGTSGHFVNSHGYVHDMITVSEATSYSLQGNPTAEYSWFDGYKWTIMNCRGCHHHIGWRFTSKTFVPERFFGLTRTSFRPQIATEEQE</sequence>
<feature type="domain" description="CULT" evidence="5">
    <location>
        <begin position="355"/>
        <end position="460"/>
    </location>
</feature>
<keyword evidence="7" id="KW-1185">Reference proteome</keyword>
<comment type="caution">
    <text evidence="6">The sequence shown here is derived from an EMBL/GenBank/DDBJ whole genome shotgun (WGS) entry which is preliminary data.</text>
</comment>
<evidence type="ECO:0000256" key="2">
    <source>
        <dbReference type="ARBA" id="ARBA00022833"/>
    </source>
</evidence>
<keyword evidence="3" id="KW-0175">Coiled coil</keyword>
<dbReference type="CDD" id="cd15777">
    <property type="entry name" value="CRBN_C_like"/>
    <property type="match status" value="1"/>
</dbReference>
<protein>
    <recommendedName>
        <fullName evidence="5">CULT domain-containing protein</fullName>
    </recommendedName>
</protein>
<dbReference type="Pfam" id="PF03226">
    <property type="entry name" value="Yippee-Mis18"/>
    <property type="match status" value="1"/>
</dbReference>
<evidence type="ECO:0000256" key="4">
    <source>
        <dbReference type="SAM" id="MobiDB-lite"/>
    </source>
</evidence>
<dbReference type="Proteomes" id="UP000218231">
    <property type="component" value="Unassembled WGS sequence"/>
</dbReference>
<feature type="compositionally biased region" description="Acidic residues" evidence="4">
    <location>
        <begin position="30"/>
        <end position="40"/>
    </location>
</feature>
<evidence type="ECO:0000313" key="7">
    <source>
        <dbReference type="Proteomes" id="UP000218231"/>
    </source>
</evidence>
<evidence type="ECO:0000313" key="6">
    <source>
        <dbReference type="EMBL" id="PAV65528.1"/>
    </source>
</evidence>
<dbReference type="FunFam" id="2.170.150.20:FF:000007">
    <property type="entry name" value="Protein cereblon"/>
    <property type="match status" value="1"/>
</dbReference>
<dbReference type="EMBL" id="LIAE01010204">
    <property type="protein sequence ID" value="PAV65528.1"/>
    <property type="molecule type" value="Genomic_DNA"/>
</dbReference>
<feature type="compositionally biased region" description="Acidic residues" evidence="4">
    <location>
        <begin position="1"/>
        <end position="22"/>
    </location>
</feature>